<dbReference type="PANTHER" id="PTHR38831">
    <property type="entry name" value="TYPE II SECRETION SYSTEM PROTEIN K"/>
    <property type="match status" value="1"/>
</dbReference>
<evidence type="ECO:0000313" key="14">
    <source>
        <dbReference type="Proteomes" id="UP000562982"/>
    </source>
</evidence>
<dbReference type="PANTHER" id="PTHR38831:SF2">
    <property type="entry name" value="TYPE II SECRETION SYSTEM PROTEIN K"/>
    <property type="match status" value="1"/>
</dbReference>
<evidence type="ECO:0000256" key="4">
    <source>
        <dbReference type="ARBA" id="ARBA00022475"/>
    </source>
</evidence>
<evidence type="ECO:0000256" key="7">
    <source>
        <dbReference type="ARBA" id="ARBA00022927"/>
    </source>
</evidence>
<dbReference type="InterPro" id="IPR049031">
    <property type="entry name" value="T2SSK_SAM-like_1st"/>
</dbReference>
<keyword evidence="8" id="KW-1133">Transmembrane helix</keyword>
<gene>
    <name evidence="12" type="ORF">C7453_104285</name>
    <name evidence="11" type="ORF">HLH32_09765</name>
</gene>
<dbReference type="Pfam" id="PF21687">
    <property type="entry name" value="T2SSK_1st"/>
    <property type="match status" value="1"/>
</dbReference>
<keyword evidence="4" id="KW-1003">Cell membrane</keyword>
<dbReference type="EMBL" id="QQAW01000004">
    <property type="protein sequence ID" value="RDI38340.1"/>
    <property type="molecule type" value="Genomic_DNA"/>
</dbReference>
<evidence type="ECO:0000256" key="6">
    <source>
        <dbReference type="ARBA" id="ARBA00022692"/>
    </source>
</evidence>
<evidence type="ECO:0000313" key="13">
    <source>
        <dbReference type="Proteomes" id="UP000254958"/>
    </source>
</evidence>
<accession>A0A370G548</accession>
<keyword evidence="5" id="KW-0997">Cell inner membrane</keyword>
<keyword evidence="13" id="KW-1185">Reference proteome</keyword>
<dbReference type="Proteomes" id="UP000254958">
    <property type="component" value="Unassembled WGS sequence"/>
</dbReference>
<name>A0A370G548_GLULI</name>
<sequence length="280" mass="29961">MTSRVHARSRHTRQGGFALLIVLWTLAGLSLLVSIVIATAGTELRGVRALRLSAQMQEAADGAVWQAIFHAMDRSAARWALDGRAYVTQMEGLTFTTRLHSEAGLINPNTAPRPLLAALIEACGGTATQAASIAASMVEWRSSAQGNVAAMRARYLAAGLTYRPPQAAFQTIGEIGLVLGMNPDLLRALTPHLSVTQPNDPDITQADATVRQALRRSGEFPPPSPSGDKNRPNSFRVEITVQDGHGGRAARQAVILLTPATQPGTPLTDMVHIVQLQQEK</sequence>
<keyword evidence="3" id="KW-0813">Transport</keyword>
<evidence type="ECO:0000313" key="12">
    <source>
        <dbReference type="EMBL" id="RDI38340.1"/>
    </source>
</evidence>
<evidence type="ECO:0000256" key="3">
    <source>
        <dbReference type="ARBA" id="ARBA00022448"/>
    </source>
</evidence>
<dbReference type="EMBL" id="JABEQI010000004">
    <property type="protein sequence ID" value="MBB2186670.1"/>
    <property type="molecule type" value="Genomic_DNA"/>
</dbReference>
<dbReference type="RefSeq" id="WP_114727325.1">
    <property type="nucleotide sequence ID" value="NZ_BJMI01000003.1"/>
</dbReference>
<dbReference type="InterPro" id="IPR038072">
    <property type="entry name" value="GspK_central_sf"/>
</dbReference>
<evidence type="ECO:0000313" key="11">
    <source>
        <dbReference type="EMBL" id="MBB2186670.1"/>
    </source>
</evidence>
<evidence type="ECO:0000256" key="2">
    <source>
        <dbReference type="ARBA" id="ARBA00007246"/>
    </source>
</evidence>
<dbReference type="InterPro" id="IPR005628">
    <property type="entry name" value="GspK"/>
</dbReference>
<evidence type="ECO:0000256" key="9">
    <source>
        <dbReference type="ARBA" id="ARBA00023136"/>
    </source>
</evidence>
<dbReference type="Gene3D" id="1.10.40.60">
    <property type="entry name" value="EpsJ-like"/>
    <property type="match status" value="1"/>
</dbReference>
<feature type="domain" description="T2SS protein K first SAM-like" evidence="10">
    <location>
        <begin position="108"/>
        <end position="196"/>
    </location>
</feature>
<comment type="subcellular location">
    <subcellularLocation>
        <location evidence="1">Cell inner membrane</location>
    </subcellularLocation>
</comment>
<dbReference type="GO" id="GO:0005886">
    <property type="term" value="C:plasma membrane"/>
    <property type="evidence" value="ECO:0007669"/>
    <property type="project" value="UniProtKB-SubCell"/>
</dbReference>
<evidence type="ECO:0000256" key="1">
    <source>
        <dbReference type="ARBA" id="ARBA00004533"/>
    </source>
</evidence>
<reference evidence="11 14" key="2">
    <citation type="submission" date="2020-04" db="EMBL/GenBank/DDBJ databases">
        <title>Description of novel Gluconacetobacter.</title>
        <authorList>
            <person name="Sombolestani A."/>
        </authorList>
    </citation>
    <scope>NUCLEOTIDE SEQUENCE [LARGE SCALE GENOMIC DNA]</scope>
    <source>
        <strain evidence="11 14">LMG 1382</strain>
    </source>
</reference>
<evidence type="ECO:0000259" key="10">
    <source>
        <dbReference type="Pfam" id="PF21687"/>
    </source>
</evidence>
<dbReference type="GO" id="GO:0009306">
    <property type="term" value="P:protein secretion"/>
    <property type="evidence" value="ECO:0007669"/>
    <property type="project" value="InterPro"/>
</dbReference>
<protein>
    <submittedName>
        <fullName evidence="11">General secretion pathway protein GspK</fullName>
    </submittedName>
    <submittedName>
        <fullName evidence="12">Type II secretion system protein K (GspK)</fullName>
    </submittedName>
</protein>
<comment type="caution">
    <text evidence="12">The sequence shown here is derived from an EMBL/GenBank/DDBJ whole genome shotgun (WGS) entry which is preliminary data.</text>
</comment>
<comment type="similarity">
    <text evidence="2">Belongs to the GSP K family.</text>
</comment>
<proteinExistence type="inferred from homology"/>
<dbReference type="AlphaFoldDB" id="A0A370G548"/>
<keyword evidence="9" id="KW-0472">Membrane</keyword>
<organism evidence="12 13">
    <name type="scientific">Gluconacetobacter liquefaciens</name>
    <name type="common">Acetobacter liquefaciens</name>
    <dbReference type="NCBI Taxonomy" id="89584"/>
    <lineage>
        <taxon>Bacteria</taxon>
        <taxon>Pseudomonadati</taxon>
        <taxon>Pseudomonadota</taxon>
        <taxon>Alphaproteobacteria</taxon>
        <taxon>Acetobacterales</taxon>
        <taxon>Acetobacteraceae</taxon>
        <taxon>Gluconacetobacter</taxon>
    </lineage>
</organism>
<dbReference type="OrthoDB" id="7226260at2"/>
<evidence type="ECO:0000256" key="5">
    <source>
        <dbReference type="ARBA" id="ARBA00022519"/>
    </source>
</evidence>
<keyword evidence="7" id="KW-0653">Protein transport</keyword>
<reference evidence="12 13" key="1">
    <citation type="submission" date="2018-07" db="EMBL/GenBank/DDBJ databases">
        <title>Genomic Encyclopedia of Type Strains, Phase IV (KMG-IV): sequencing the most valuable type-strain genomes for metagenomic binning, comparative biology and taxonomic classification.</title>
        <authorList>
            <person name="Goeker M."/>
        </authorList>
    </citation>
    <scope>NUCLEOTIDE SEQUENCE [LARGE SCALE GENOMIC DNA]</scope>
    <source>
        <strain evidence="12 13">DSM 5603</strain>
    </source>
</reference>
<dbReference type="SUPFAM" id="SSF158544">
    <property type="entry name" value="GspK insert domain-like"/>
    <property type="match status" value="1"/>
</dbReference>
<keyword evidence="6" id="KW-0812">Transmembrane</keyword>
<dbReference type="Proteomes" id="UP000562982">
    <property type="component" value="Unassembled WGS sequence"/>
</dbReference>
<evidence type="ECO:0000256" key="8">
    <source>
        <dbReference type="ARBA" id="ARBA00022989"/>
    </source>
</evidence>